<feature type="chain" id="PRO_5021776521" description="Lipoprotein" evidence="1">
    <location>
        <begin position="26"/>
        <end position="298"/>
    </location>
</feature>
<proteinExistence type="predicted"/>
<dbReference type="EMBL" id="SHBN01000008">
    <property type="protein sequence ID" value="RZO12296.1"/>
    <property type="molecule type" value="Genomic_DNA"/>
</dbReference>
<feature type="signal peptide" evidence="1">
    <location>
        <begin position="1"/>
        <end position="25"/>
    </location>
</feature>
<keyword evidence="1" id="KW-0732">Signal</keyword>
<evidence type="ECO:0000313" key="2">
    <source>
        <dbReference type="EMBL" id="RZO12296.1"/>
    </source>
</evidence>
<reference evidence="2 3" key="1">
    <citation type="submission" date="2019-02" db="EMBL/GenBank/DDBJ databases">
        <title>Prokaryotic population dynamics and viral predation in marine succession experiment using metagenomics: the confinement effect.</title>
        <authorList>
            <person name="Haro-Moreno J.M."/>
            <person name="Rodriguez-Valera F."/>
            <person name="Lopez-Perez M."/>
        </authorList>
    </citation>
    <scope>NUCLEOTIDE SEQUENCE [LARGE SCALE GENOMIC DNA]</scope>
    <source>
        <strain evidence="2">MED-G168</strain>
    </source>
</reference>
<organism evidence="2 3">
    <name type="scientific">SAR86 cluster bacterium</name>
    <dbReference type="NCBI Taxonomy" id="2030880"/>
    <lineage>
        <taxon>Bacteria</taxon>
        <taxon>Pseudomonadati</taxon>
        <taxon>Pseudomonadota</taxon>
        <taxon>Gammaproteobacteria</taxon>
        <taxon>SAR86 cluster</taxon>
    </lineage>
</organism>
<evidence type="ECO:0000256" key="1">
    <source>
        <dbReference type="SAM" id="SignalP"/>
    </source>
</evidence>
<comment type="caution">
    <text evidence="2">The sequence shown here is derived from an EMBL/GenBank/DDBJ whole genome shotgun (WGS) entry which is preliminary data.</text>
</comment>
<protein>
    <recommendedName>
        <fullName evidence="4">Lipoprotein</fullName>
    </recommendedName>
</protein>
<name>A0A520LTH0_9GAMM</name>
<gene>
    <name evidence="2" type="ORF">EVB01_00790</name>
</gene>
<dbReference type="AlphaFoldDB" id="A0A520LTH0"/>
<dbReference type="Proteomes" id="UP000319023">
    <property type="component" value="Unassembled WGS sequence"/>
</dbReference>
<evidence type="ECO:0008006" key="4">
    <source>
        <dbReference type="Google" id="ProtNLM"/>
    </source>
</evidence>
<feature type="non-terminal residue" evidence="2">
    <location>
        <position position="298"/>
    </location>
</feature>
<evidence type="ECO:0000313" key="3">
    <source>
        <dbReference type="Proteomes" id="UP000319023"/>
    </source>
</evidence>
<accession>A0A520LTH0</accession>
<sequence length="298" mass="34692">MIFKKNKHLTRLVALIILASCSTTFKNLNLNSAKSLQEDSPKDFLEIYDYQSYFYNDLEIIQATIDNEMLDQKALNDAKILKKNYQKILTKKNYFLELKPNHEYSKDLIELVYRLNLPVNILWDENNQIILPKNLLSQKINGFCSSIYDDAIASINQEINKNSDSALIIYSEEYKSFAESLKPENKNLVRIKYTGTNFQEFSAEILGVKFSEKRFNKISNLNPNQNLNFSPRPRSDFKQIIIILNPQEYKSMIPALRYHGGSDFIYLNFISSLEEINTPLQLLDYEDSWTPASIYLTS</sequence>